<evidence type="ECO:0000313" key="3">
    <source>
        <dbReference type="Proteomes" id="UP000292927"/>
    </source>
</evidence>
<reference evidence="2 3" key="1">
    <citation type="submission" date="2019-02" db="EMBL/GenBank/DDBJ databases">
        <title>Genomic Encyclopedia of Type Strains, Phase IV (KMG-IV): sequencing the most valuable type-strain genomes for metagenomic binning, comparative biology and taxonomic classification.</title>
        <authorList>
            <person name="Goeker M."/>
        </authorList>
    </citation>
    <scope>NUCLEOTIDE SEQUENCE [LARGE SCALE GENOMIC DNA]</scope>
    <source>
        <strain evidence="2 3">DSM 29486</strain>
    </source>
</reference>
<dbReference type="AlphaFoldDB" id="A0A4Q7P490"/>
<keyword evidence="3" id="KW-1185">Reference proteome</keyword>
<protein>
    <submittedName>
        <fullName evidence="2">Uncharacterized protein</fullName>
    </submittedName>
</protein>
<organism evidence="2 3">
    <name type="scientific">Cuneatibacter caecimuris</name>
    <dbReference type="NCBI Taxonomy" id="1796618"/>
    <lineage>
        <taxon>Bacteria</taxon>
        <taxon>Bacillati</taxon>
        <taxon>Bacillota</taxon>
        <taxon>Clostridia</taxon>
        <taxon>Lachnospirales</taxon>
        <taxon>Lachnospiraceae</taxon>
        <taxon>Cuneatibacter</taxon>
    </lineage>
</organism>
<sequence>MGKKGNLKRQLRFLGYDNVSLDRFMVRVGRSLDEVKKELGTPGGGKGNGKSGRK</sequence>
<feature type="compositionally biased region" description="Gly residues" evidence="1">
    <location>
        <begin position="41"/>
        <end position="54"/>
    </location>
</feature>
<comment type="caution">
    <text evidence="2">The sequence shown here is derived from an EMBL/GenBank/DDBJ whole genome shotgun (WGS) entry which is preliminary data.</text>
</comment>
<evidence type="ECO:0000313" key="2">
    <source>
        <dbReference type="EMBL" id="RZS94258.1"/>
    </source>
</evidence>
<accession>A0A4Q7P490</accession>
<dbReference type="Proteomes" id="UP000292927">
    <property type="component" value="Unassembled WGS sequence"/>
</dbReference>
<evidence type="ECO:0000256" key="1">
    <source>
        <dbReference type="SAM" id="MobiDB-lite"/>
    </source>
</evidence>
<proteinExistence type="predicted"/>
<name>A0A4Q7P490_9FIRM</name>
<gene>
    <name evidence="2" type="ORF">EV209_2096</name>
</gene>
<dbReference type="EMBL" id="SGXF01000004">
    <property type="protein sequence ID" value="RZS94258.1"/>
    <property type="molecule type" value="Genomic_DNA"/>
</dbReference>
<feature type="region of interest" description="Disordered" evidence="1">
    <location>
        <begin position="35"/>
        <end position="54"/>
    </location>
</feature>
<dbReference type="RefSeq" id="WP_165388896.1">
    <property type="nucleotide sequence ID" value="NZ_SGXF01000004.1"/>
</dbReference>